<comment type="caution">
    <text evidence="1">The sequence shown here is derived from an EMBL/GenBank/DDBJ whole genome shotgun (WGS) entry which is preliminary data.</text>
</comment>
<dbReference type="InParanoid" id="D6RQI9"/>
<dbReference type="Proteomes" id="UP000001861">
    <property type="component" value="Unassembled WGS sequence"/>
</dbReference>
<sequence>MSIAHKMTVSSFLEVKAVASEVVLLGCMALHVGDWDMYYGGRFLVHLLGQWSGSIRASLRIDGRQRSIATREERKQIRVRDRYGSKKRTEDFTLEGEREQCICLWSIKKTIPGREL</sequence>
<keyword evidence="2" id="KW-1185">Reference proteome</keyword>
<dbReference type="KEGG" id="cci:CC1G_15742"/>
<accession>D6RQI9</accession>
<evidence type="ECO:0000313" key="2">
    <source>
        <dbReference type="Proteomes" id="UP000001861"/>
    </source>
</evidence>
<gene>
    <name evidence="1" type="ORF">CC1G_15742</name>
</gene>
<dbReference type="GeneID" id="9380267"/>
<name>D6RQI9_COPC7</name>
<dbReference type="HOGENOM" id="CLU_2096760_0_0_1"/>
<dbReference type="RefSeq" id="XP_002910313.1">
    <property type="nucleotide sequence ID" value="XM_002910267.1"/>
</dbReference>
<reference evidence="1 2" key="1">
    <citation type="journal article" date="2010" name="Proc. Natl. Acad. Sci. U.S.A.">
        <title>Insights into evolution of multicellular fungi from the assembled chromosomes of the mushroom Coprinopsis cinerea (Coprinus cinereus).</title>
        <authorList>
            <person name="Stajich J.E."/>
            <person name="Wilke S.K."/>
            <person name="Ahren D."/>
            <person name="Au C.H."/>
            <person name="Birren B.W."/>
            <person name="Borodovsky M."/>
            <person name="Burns C."/>
            <person name="Canback B."/>
            <person name="Casselton L.A."/>
            <person name="Cheng C.K."/>
            <person name="Deng J."/>
            <person name="Dietrich F.S."/>
            <person name="Fargo D.C."/>
            <person name="Farman M.L."/>
            <person name="Gathman A.C."/>
            <person name="Goldberg J."/>
            <person name="Guigo R."/>
            <person name="Hoegger P.J."/>
            <person name="Hooker J.B."/>
            <person name="Huggins A."/>
            <person name="James T.Y."/>
            <person name="Kamada T."/>
            <person name="Kilaru S."/>
            <person name="Kodira C."/>
            <person name="Kues U."/>
            <person name="Kupfer D."/>
            <person name="Kwan H.S."/>
            <person name="Lomsadze A."/>
            <person name="Li W."/>
            <person name="Lilly W.W."/>
            <person name="Ma L.J."/>
            <person name="Mackey A.J."/>
            <person name="Manning G."/>
            <person name="Martin F."/>
            <person name="Muraguchi H."/>
            <person name="Natvig D.O."/>
            <person name="Palmerini H."/>
            <person name="Ramesh M.A."/>
            <person name="Rehmeyer C.J."/>
            <person name="Roe B.A."/>
            <person name="Shenoy N."/>
            <person name="Stanke M."/>
            <person name="Ter-Hovhannisyan V."/>
            <person name="Tunlid A."/>
            <person name="Velagapudi R."/>
            <person name="Vision T.J."/>
            <person name="Zeng Q."/>
            <person name="Zolan M.E."/>
            <person name="Pukkila P.J."/>
        </authorList>
    </citation>
    <scope>NUCLEOTIDE SEQUENCE [LARGE SCALE GENOMIC DNA]</scope>
    <source>
        <strain evidence="2">Okayama-7 / 130 / ATCC MYA-4618 / FGSC 9003</strain>
    </source>
</reference>
<dbReference type="AlphaFoldDB" id="D6RQI9"/>
<dbReference type="VEuPathDB" id="FungiDB:CC1G_15742"/>
<dbReference type="EMBL" id="AACS02000011">
    <property type="protein sequence ID" value="EFI26819.1"/>
    <property type="molecule type" value="Genomic_DNA"/>
</dbReference>
<protein>
    <submittedName>
        <fullName evidence="1">Uncharacterized protein</fullName>
    </submittedName>
</protein>
<evidence type="ECO:0000313" key="1">
    <source>
        <dbReference type="EMBL" id="EFI26819.1"/>
    </source>
</evidence>
<organism evidence="1 2">
    <name type="scientific">Coprinopsis cinerea (strain Okayama-7 / 130 / ATCC MYA-4618 / FGSC 9003)</name>
    <name type="common">Inky cap fungus</name>
    <name type="synonym">Hormographiella aspergillata</name>
    <dbReference type="NCBI Taxonomy" id="240176"/>
    <lineage>
        <taxon>Eukaryota</taxon>
        <taxon>Fungi</taxon>
        <taxon>Dikarya</taxon>
        <taxon>Basidiomycota</taxon>
        <taxon>Agaricomycotina</taxon>
        <taxon>Agaricomycetes</taxon>
        <taxon>Agaricomycetidae</taxon>
        <taxon>Agaricales</taxon>
        <taxon>Agaricineae</taxon>
        <taxon>Psathyrellaceae</taxon>
        <taxon>Coprinopsis</taxon>
    </lineage>
</organism>
<proteinExistence type="predicted"/>